<evidence type="ECO:0000256" key="1">
    <source>
        <dbReference type="SAM" id="MobiDB-lite"/>
    </source>
</evidence>
<dbReference type="Proteomes" id="UP000003861">
    <property type="component" value="Unassembled WGS sequence"/>
</dbReference>
<accession>U2FF49</accession>
<evidence type="ECO:0000313" key="3">
    <source>
        <dbReference type="Proteomes" id="UP000003861"/>
    </source>
</evidence>
<reference evidence="2 3" key="2">
    <citation type="journal article" date="2013" name="PLoS ONE">
        <title>INDIGO - INtegrated Data Warehouse of MIcrobial GenOmes with Examples from the Red Sea Extremophiles.</title>
        <authorList>
            <person name="Alam I."/>
            <person name="Antunes A."/>
            <person name="Kamau A.A."/>
            <person name="Ba Alawi W."/>
            <person name="Kalkatawi M."/>
            <person name="Stingl U."/>
            <person name="Bajic V.B."/>
        </authorList>
    </citation>
    <scope>NUCLEOTIDE SEQUENCE [LARGE SCALE GENOMIC DNA]</scope>
    <source>
        <strain evidence="2 3">SARL4B</strain>
    </source>
</reference>
<dbReference type="AlphaFoldDB" id="U2FF49"/>
<sequence>MRLQGGDSTDLTRYWETPTSEQSDMFFQT</sequence>
<organism evidence="2 3">
    <name type="scientific">Halorhabdus tiamatea SARL4B</name>
    <dbReference type="NCBI Taxonomy" id="1033806"/>
    <lineage>
        <taxon>Archaea</taxon>
        <taxon>Methanobacteriati</taxon>
        <taxon>Methanobacteriota</taxon>
        <taxon>Stenosarchaea group</taxon>
        <taxon>Halobacteria</taxon>
        <taxon>Halobacteriales</taxon>
        <taxon>Haloarculaceae</taxon>
        <taxon>Halorhabdus</taxon>
    </lineage>
</organism>
<proteinExistence type="predicted"/>
<protein>
    <submittedName>
        <fullName evidence="2">Uncharacterized protein</fullName>
    </submittedName>
</protein>
<evidence type="ECO:0000313" key="2">
    <source>
        <dbReference type="EMBL" id="ERJ06914.1"/>
    </source>
</evidence>
<reference evidence="2 3" key="1">
    <citation type="journal article" date="2011" name="J. Bacteriol.">
        <title>Genome sequence of Halorhabdus tiamatea, the first archaeon isolated from a deep-sea anoxic brine lake.</title>
        <authorList>
            <person name="Antunes A."/>
            <person name="Alam I."/>
            <person name="Bajic V.B."/>
            <person name="Stingl U."/>
        </authorList>
    </citation>
    <scope>NUCLEOTIDE SEQUENCE [LARGE SCALE GENOMIC DNA]</scope>
    <source>
        <strain evidence="2 3">SARL4B</strain>
    </source>
</reference>
<name>U2FF49_9EURY</name>
<comment type="caution">
    <text evidence="2">The sequence shown here is derived from an EMBL/GenBank/DDBJ whole genome shotgun (WGS) entry which is preliminary data.</text>
</comment>
<feature type="region of interest" description="Disordered" evidence="1">
    <location>
        <begin position="1"/>
        <end position="29"/>
    </location>
</feature>
<gene>
    <name evidence="2" type="ORF">HLRTI_000987</name>
</gene>
<dbReference type="EMBL" id="AFNT02000008">
    <property type="protein sequence ID" value="ERJ06914.1"/>
    <property type="molecule type" value="Genomic_DNA"/>
</dbReference>